<evidence type="ECO:0000313" key="2">
    <source>
        <dbReference type="Proteomes" id="UP000261811"/>
    </source>
</evidence>
<evidence type="ECO:0000313" key="1">
    <source>
        <dbReference type="EMBL" id="RFU41152.1"/>
    </source>
</evidence>
<accession>A0A372JMB8</accession>
<reference evidence="1 2" key="1">
    <citation type="submission" date="2018-08" db="EMBL/GenBank/DDBJ databases">
        <title>Actinomadura jelena sp. nov., a novel Actinomycete isolated from soil in Chad.</title>
        <authorList>
            <person name="Shi L."/>
        </authorList>
    </citation>
    <scope>NUCLEOTIDE SEQUENCE [LARGE SCALE GENOMIC DNA]</scope>
    <source>
        <strain evidence="1 2">NEAU-G17</strain>
    </source>
</reference>
<organism evidence="1 2">
    <name type="scientific">Actinomadura logoneensis</name>
    <dbReference type="NCBI Taxonomy" id="2293572"/>
    <lineage>
        <taxon>Bacteria</taxon>
        <taxon>Bacillati</taxon>
        <taxon>Actinomycetota</taxon>
        <taxon>Actinomycetes</taxon>
        <taxon>Streptosporangiales</taxon>
        <taxon>Thermomonosporaceae</taxon>
        <taxon>Actinomadura</taxon>
    </lineage>
</organism>
<proteinExistence type="predicted"/>
<protein>
    <submittedName>
        <fullName evidence="1">Uncharacterized protein</fullName>
    </submittedName>
</protein>
<dbReference type="EMBL" id="QURH01000229">
    <property type="protein sequence ID" value="RFU41152.1"/>
    <property type="molecule type" value="Genomic_DNA"/>
</dbReference>
<dbReference type="OrthoDB" id="3283561at2"/>
<comment type="caution">
    <text evidence="1">The sequence shown here is derived from an EMBL/GenBank/DDBJ whole genome shotgun (WGS) entry which is preliminary data.</text>
</comment>
<name>A0A372JMB8_9ACTN</name>
<gene>
    <name evidence="1" type="ORF">DZF91_13360</name>
</gene>
<dbReference type="AlphaFoldDB" id="A0A372JMB8"/>
<dbReference type="Proteomes" id="UP000261811">
    <property type="component" value="Unassembled WGS sequence"/>
</dbReference>
<keyword evidence="2" id="KW-1185">Reference proteome</keyword>
<sequence>MWALRACQGRLVAKDETDLMALLRQLDDPEWLEWPSDYSHGKAAASLKSLASRLEKAFGTHCPVEGNNQDSSEYGRVEVPATATVCGTKITVCVSKFEPLALVTADNPGAYLGLGEAQALGDLDGRDLATVQRAVHDAGFIAMPEELLNHRYDGPSRLPRLSGEPHRPPSWWDRFFGFF</sequence>